<evidence type="ECO:0000313" key="2">
    <source>
        <dbReference type="EMBL" id="CUX30308.1"/>
    </source>
</evidence>
<dbReference type="Proteomes" id="UP000191987">
    <property type="component" value="Unassembled WGS sequence"/>
</dbReference>
<protein>
    <recommendedName>
        <fullName evidence="1">Surface antigen domain-containing protein</fullName>
    </recommendedName>
</protein>
<dbReference type="Pfam" id="PF16998">
    <property type="entry name" value="17kDa_Anti_2"/>
    <property type="match status" value="1"/>
</dbReference>
<dbReference type="AlphaFoldDB" id="A0A1S7Q2B8"/>
<reference evidence="2 3" key="1">
    <citation type="submission" date="2016-01" db="EMBL/GenBank/DDBJ databases">
        <authorList>
            <person name="Oliw E.H."/>
        </authorList>
    </citation>
    <scope>NUCLEOTIDE SEQUENCE [LARGE SCALE GENOMIC DNA]</scope>
    <source>
        <strain evidence="2 3">Zutra 3-1</strain>
    </source>
</reference>
<feature type="domain" description="Surface antigen" evidence="1">
    <location>
        <begin position="48"/>
        <end position="158"/>
    </location>
</feature>
<sequence length="159" mass="17050">MDPRDDLWWKMVTVIAKSNSRTKSLLSSVAEVSAVVSMLVVLSGCVSLDLFGGDKVDRSLSTASIPNQPNNAPQTDDATIRNAVTSADLAKLADQPLPWANAATGSAGVVTAIHEDKSSGFVCRDFRTTRHSFEGVASYSGQACLSETGEWLLTRFEQK</sequence>
<organism evidence="2 3">
    <name type="scientific">Agrobacterium deltaense Zutra 3/1</name>
    <dbReference type="NCBI Taxonomy" id="1183427"/>
    <lineage>
        <taxon>Bacteria</taxon>
        <taxon>Pseudomonadati</taxon>
        <taxon>Pseudomonadota</taxon>
        <taxon>Alphaproteobacteria</taxon>
        <taxon>Hyphomicrobiales</taxon>
        <taxon>Rhizobiaceae</taxon>
        <taxon>Rhizobium/Agrobacterium group</taxon>
        <taxon>Agrobacterium</taxon>
    </lineage>
</organism>
<dbReference type="EMBL" id="FBWG01000017">
    <property type="protein sequence ID" value="CUX30308.1"/>
    <property type="molecule type" value="Genomic_DNA"/>
</dbReference>
<evidence type="ECO:0000313" key="3">
    <source>
        <dbReference type="Proteomes" id="UP000191987"/>
    </source>
</evidence>
<gene>
    <name evidence="2" type="ORF">AGR7C_Cc240054</name>
</gene>
<evidence type="ECO:0000259" key="1">
    <source>
        <dbReference type="Pfam" id="PF16998"/>
    </source>
</evidence>
<name>A0A1S7Q2B8_9HYPH</name>
<accession>A0A1S7Q2B8</accession>
<proteinExistence type="predicted"/>
<dbReference type="InterPro" id="IPR032635">
    <property type="entry name" value="Anti_2"/>
</dbReference>